<name>A0AAV9ZWU8_9AGAR</name>
<dbReference type="AlphaFoldDB" id="A0AAV9ZWU8"/>
<protein>
    <submittedName>
        <fullName evidence="1">Uncharacterized protein</fullName>
    </submittedName>
</protein>
<accession>A0AAV9ZWU8</accession>
<dbReference type="Proteomes" id="UP001362999">
    <property type="component" value="Unassembled WGS sequence"/>
</dbReference>
<organism evidence="1 2">
    <name type="scientific">Favolaschia claudopus</name>
    <dbReference type="NCBI Taxonomy" id="2862362"/>
    <lineage>
        <taxon>Eukaryota</taxon>
        <taxon>Fungi</taxon>
        <taxon>Dikarya</taxon>
        <taxon>Basidiomycota</taxon>
        <taxon>Agaricomycotina</taxon>
        <taxon>Agaricomycetes</taxon>
        <taxon>Agaricomycetidae</taxon>
        <taxon>Agaricales</taxon>
        <taxon>Marasmiineae</taxon>
        <taxon>Mycenaceae</taxon>
        <taxon>Favolaschia</taxon>
    </lineage>
</organism>
<gene>
    <name evidence="1" type="ORF">R3P38DRAFT_3077424</name>
</gene>
<keyword evidence="2" id="KW-1185">Reference proteome</keyword>
<sequence>MTEVDALRAARTGQISYSVAGDPMCDTGMARAVENMVRRGWVRSAEEFRAVKAEIWRNNEHAVERILNEVLQ</sequence>
<dbReference type="EMBL" id="JAWWNJ010000104">
    <property type="protein sequence ID" value="KAK6993099.1"/>
    <property type="molecule type" value="Genomic_DNA"/>
</dbReference>
<evidence type="ECO:0000313" key="1">
    <source>
        <dbReference type="EMBL" id="KAK6993099.1"/>
    </source>
</evidence>
<comment type="caution">
    <text evidence="1">The sequence shown here is derived from an EMBL/GenBank/DDBJ whole genome shotgun (WGS) entry which is preliminary data.</text>
</comment>
<proteinExistence type="predicted"/>
<reference evidence="1 2" key="1">
    <citation type="journal article" date="2024" name="J Genomics">
        <title>Draft genome sequencing and assembly of Favolaschia claudopus CIRM-BRFM 2984 isolated from oak limbs.</title>
        <authorList>
            <person name="Navarro D."/>
            <person name="Drula E."/>
            <person name="Chaduli D."/>
            <person name="Cazenave R."/>
            <person name="Ahrendt S."/>
            <person name="Wang J."/>
            <person name="Lipzen A."/>
            <person name="Daum C."/>
            <person name="Barry K."/>
            <person name="Grigoriev I.V."/>
            <person name="Favel A."/>
            <person name="Rosso M.N."/>
            <person name="Martin F."/>
        </authorList>
    </citation>
    <scope>NUCLEOTIDE SEQUENCE [LARGE SCALE GENOMIC DNA]</scope>
    <source>
        <strain evidence="1 2">CIRM-BRFM 2984</strain>
    </source>
</reference>
<evidence type="ECO:0000313" key="2">
    <source>
        <dbReference type="Proteomes" id="UP001362999"/>
    </source>
</evidence>